<dbReference type="InterPro" id="IPR024302">
    <property type="entry name" value="SusD-like"/>
</dbReference>
<keyword evidence="1" id="KW-0449">Lipoprotein</keyword>
<dbReference type="PROSITE" id="PS51257">
    <property type="entry name" value="PROKAR_LIPOPROTEIN"/>
    <property type="match status" value="1"/>
</dbReference>
<dbReference type="Proteomes" id="UP001549749">
    <property type="component" value="Unassembled WGS sequence"/>
</dbReference>
<dbReference type="EMBL" id="JBEXAC010000002">
    <property type="protein sequence ID" value="MET7000152.1"/>
    <property type="molecule type" value="Genomic_DNA"/>
</dbReference>
<comment type="caution">
    <text evidence="1">The sequence shown here is derived from an EMBL/GenBank/DDBJ whole genome shotgun (WGS) entry which is preliminary data.</text>
</comment>
<protein>
    <submittedName>
        <fullName evidence="1">SusD/RagB family nutrient-binding outer membrane lipoprotein</fullName>
    </submittedName>
</protein>
<dbReference type="Gene3D" id="1.25.40.390">
    <property type="match status" value="1"/>
</dbReference>
<dbReference type="InterPro" id="IPR011990">
    <property type="entry name" value="TPR-like_helical_dom_sf"/>
</dbReference>
<evidence type="ECO:0000313" key="1">
    <source>
        <dbReference type="EMBL" id="MET7000152.1"/>
    </source>
</evidence>
<proteinExistence type="predicted"/>
<keyword evidence="2" id="KW-1185">Reference proteome</keyword>
<sequence length="531" mass="59816">MNIQRKIYIAFLALTVTAMGCRKGFEEMNKPWKESGTTDIGPSFNAVVRSMLLGWQEQATFTSFIYASTQQGIILGETGYHPEEAGKELWFNYFSTIADVRLLEKMIDAKPDQSKMKHIRAMLKVLVAYKTLRMVDYFGSIPYFEGGRSAEGPGKYRVKYDDPKVIYDTCLADLKWAITNLAPDPSQETLAAYETFLNGDVAKWAKFANSLRLRYAVRMYEVNKAEADKIIADALQLPLIADGEDIGMWPLKISGLLLDGRTWSFGDSRLRLGTTMWKLMSDNNNEDGTGIFDPRCVVFFEPNTAGKWKAYPQNPDATAPGDGGTPYNGLRETGDWLKDKGVTNFSSFNFYITRDNNTIPELMITADEVHFTKAEIYLRGMGVGKNVALAGQEYEKGIRAAVSLAYQQALNSTIWKVNKPAGQPSVAQMNKLLTNTKVAFKAGDEAAALKQIYAQQWIGNFRQPEEAWALQKRTNYATPMETVNAQLYATTRYGKMRRLTYPTDEQNYNHANWEAATGGTDSETKNPWWMK</sequence>
<dbReference type="Pfam" id="PF12741">
    <property type="entry name" value="SusD-like"/>
    <property type="match status" value="1"/>
</dbReference>
<organism evidence="1 2">
    <name type="scientific">Chitinophaga defluvii</name>
    <dbReference type="NCBI Taxonomy" id="3163343"/>
    <lineage>
        <taxon>Bacteria</taxon>
        <taxon>Pseudomonadati</taxon>
        <taxon>Bacteroidota</taxon>
        <taxon>Chitinophagia</taxon>
        <taxon>Chitinophagales</taxon>
        <taxon>Chitinophagaceae</taxon>
        <taxon>Chitinophaga</taxon>
    </lineage>
</organism>
<accession>A0ABV2TAT7</accession>
<dbReference type="SUPFAM" id="SSF48452">
    <property type="entry name" value="TPR-like"/>
    <property type="match status" value="1"/>
</dbReference>
<gene>
    <name evidence="1" type="ORF">ABR189_22365</name>
</gene>
<reference evidence="1 2" key="1">
    <citation type="submission" date="2024-06" db="EMBL/GenBank/DDBJ databases">
        <title>Chitinophaga defluvii sp. nov., isolated from municipal sewage.</title>
        <authorList>
            <person name="Zhang L."/>
        </authorList>
    </citation>
    <scope>NUCLEOTIDE SEQUENCE [LARGE SCALE GENOMIC DNA]</scope>
    <source>
        <strain evidence="1 2">H8</strain>
    </source>
</reference>
<dbReference type="RefSeq" id="WP_354662712.1">
    <property type="nucleotide sequence ID" value="NZ_JBEXAC010000002.1"/>
</dbReference>
<name>A0ABV2TAT7_9BACT</name>
<evidence type="ECO:0000313" key="2">
    <source>
        <dbReference type="Proteomes" id="UP001549749"/>
    </source>
</evidence>